<feature type="compositionally biased region" description="Low complexity" evidence="1">
    <location>
        <begin position="281"/>
        <end position="319"/>
    </location>
</feature>
<dbReference type="SUPFAM" id="SSF51126">
    <property type="entry name" value="Pectin lyase-like"/>
    <property type="match status" value="1"/>
</dbReference>
<accession>A0A9W7GE98</accession>
<keyword evidence="2" id="KW-0812">Transmembrane</keyword>
<organism evidence="3 4">
    <name type="scientific">Triparma columacea</name>
    <dbReference type="NCBI Taxonomy" id="722753"/>
    <lineage>
        <taxon>Eukaryota</taxon>
        <taxon>Sar</taxon>
        <taxon>Stramenopiles</taxon>
        <taxon>Ochrophyta</taxon>
        <taxon>Bolidophyceae</taxon>
        <taxon>Parmales</taxon>
        <taxon>Triparmaceae</taxon>
        <taxon>Triparma</taxon>
    </lineage>
</organism>
<dbReference type="EMBL" id="BRYA01000214">
    <property type="protein sequence ID" value="GMI44416.1"/>
    <property type="molecule type" value="Genomic_DNA"/>
</dbReference>
<gene>
    <name evidence="3" type="ORF">TrCOL_g8316</name>
</gene>
<dbReference type="InterPro" id="IPR011050">
    <property type="entry name" value="Pectin_lyase_fold/virulence"/>
</dbReference>
<name>A0A9W7GE98_9STRA</name>
<evidence type="ECO:0000256" key="2">
    <source>
        <dbReference type="SAM" id="Phobius"/>
    </source>
</evidence>
<feature type="region of interest" description="Disordered" evidence="1">
    <location>
        <begin position="238"/>
        <end position="326"/>
    </location>
</feature>
<evidence type="ECO:0000256" key="1">
    <source>
        <dbReference type="SAM" id="MobiDB-lite"/>
    </source>
</evidence>
<keyword evidence="2" id="KW-0472">Membrane</keyword>
<dbReference type="OrthoDB" id="195103at2759"/>
<feature type="transmembrane region" description="Helical" evidence="2">
    <location>
        <begin position="341"/>
        <end position="359"/>
    </location>
</feature>
<dbReference type="AlphaFoldDB" id="A0A9W7GE98"/>
<keyword evidence="4" id="KW-1185">Reference proteome</keyword>
<evidence type="ECO:0000313" key="4">
    <source>
        <dbReference type="Proteomes" id="UP001165065"/>
    </source>
</evidence>
<protein>
    <submittedName>
        <fullName evidence="3">Uncharacterized protein</fullName>
    </submittedName>
</protein>
<evidence type="ECO:0000313" key="3">
    <source>
        <dbReference type="EMBL" id="GMI44416.1"/>
    </source>
</evidence>
<proteinExistence type="predicted"/>
<feature type="compositionally biased region" description="Low complexity" evidence="1">
    <location>
        <begin position="238"/>
        <end position="274"/>
    </location>
</feature>
<dbReference type="Proteomes" id="UP001165065">
    <property type="component" value="Unassembled WGS sequence"/>
</dbReference>
<keyword evidence="2" id="KW-1133">Transmembrane helix</keyword>
<reference evidence="4" key="1">
    <citation type="journal article" date="2023" name="Commun. Biol.">
        <title>Genome analysis of Parmales, the sister group of diatoms, reveals the evolutionary specialization of diatoms from phago-mixotrophs to photoautotrophs.</title>
        <authorList>
            <person name="Ban H."/>
            <person name="Sato S."/>
            <person name="Yoshikawa S."/>
            <person name="Yamada K."/>
            <person name="Nakamura Y."/>
            <person name="Ichinomiya M."/>
            <person name="Sato N."/>
            <person name="Blanc-Mathieu R."/>
            <person name="Endo H."/>
            <person name="Kuwata A."/>
            <person name="Ogata H."/>
        </authorList>
    </citation>
    <scope>NUCLEOTIDE SEQUENCE [LARGE SCALE GENOMIC DNA]</scope>
</reference>
<comment type="caution">
    <text evidence="3">The sequence shown here is derived from an EMBL/GenBank/DDBJ whole genome shotgun (WGS) entry which is preliminary data.</text>
</comment>
<sequence length="369" mass="37208">MSHFPEGGLDSTRGKRSLAEVNVADLDGLFNTVSNYAGSGYNTGDSIMADGDTAVLADGSYKCSEGPCAHSSSMLTTDDLNGEVKCVEDNASCVLDGENARQLMYVRGTGSGTLILRALTFDKGYAGFGGGVRINSGAIVDLKLCIFTNNRATSSDYGGGAVNVYNDGTTVNVYGTRFNGNTADSGNGHDIYTLSGTITIHNTCPSPYSSNTPIQGSALDIEGIVVGDLYSYSGCVPTSAPTSAPTDSPTSAPTDSPTSAPTDSPTDAPTSAPTTSPPTTAPTSAPTTAPTSAPTTAPTSAPTTAPTSAPTTAPTTAPTMLPTLSPTVTPASGSGLGTAEIGGLVGGVLVFFAVCFCVYKMCFNSSVKP</sequence>